<proteinExistence type="predicted"/>
<accession>A0A397VLG0</accession>
<organism evidence="1 2">
    <name type="scientific">Gigaspora rosea</name>
    <dbReference type="NCBI Taxonomy" id="44941"/>
    <lineage>
        <taxon>Eukaryota</taxon>
        <taxon>Fungi</taxon>
        <taxon>Fungi incertae sedis</taxon>
        <taxon>Mucoromycota</taxon>
        <taxon>Glomeromycotina</taxon>
        <taxon>Glomeromycetes</taxon>
        <taxon>Diversisporales</taxon>
        <taxon>Gigasporaceae</taxon>
        <taxon>Gigaspora</taxon>
    </lineage>
</organism>
<name>A0A397VLG0_9GLOM</name>
<feature type="non-terminal residue" evidence="1">
    <location>
        <position position="64"/>
    </location>
</feature>
<sequence>MYCTYQRMYRERVIQKILVFFLIKKKMSIFRTIILYELYMNEMNGIGCLLFSRKFFNPVKIVQI</sequence>
<dbReference type="EMBL" id="QKWP01000267">
    <property type="protein sequence ID" value="RIB23320.1"/>
    <property type="molecule type" value="Genomic_DNA"/>
</dbReference>
<dbReference type="Proteomes" id="UP000266673">
    <property type="component" value="Unassembled WGS sequence"/>
</dbReference>
<evidence type="ECO:0000313" key="2">
    <source>
        <dbReference type="Proteomes" id="UP000266673"/>
    </source>
</evidence>
<gene>
    <name evidence="1" type="ORF">C2G38_2073127</name>
</gene>
<evidence type="ECO:0000313" key="1">
    <source>
        <dbReference type="EMBL" id="RIB23320.1"/>
    </source>
</evidence>
<comment type="caution">
    <text evidence="1">The sequence shown here is derived from an EMBL/GenBank/DDBJ whole genome shotgun (WGS) entry which is preliminary data.</text>
</comment>
<protein>
    <submittedName>
        <fullName evidence="1">Uncharacterized protein</fullName>
    </submittedName>
</protein>
<keyword evidence="2" id="KW-1185">Reference proteome</keyword>
<reference evidence="1 2" key="1">
    <citation type="submission" date="2018-06" db="EMBL/GenBank/DDBJ databases">
        <title>Comparative genomics reveals the genomic features of Rhizophagus irregularis, R. cerebriforme, R. diaphanum and Gigaspora rosea, and their symbiotic lifestyle signature.</title>
        <authorList>
            <person name="Morin E."/>
            <person name="San Clemente H."/>
            <person name="Chen E.C.H."/>
            <person name="De La Providencia I."/>
            <person name="Hainaut M."/>
            <person name="Kuo A."/>
            <person name="Kohler A."/>
            <person name="Murat C."/>
            <person name="Tang N."/>
            <person name="Roy S."/>
            <person name="Loubradou J."/>
            <person name="Henrissat B."/>
            <person name="Grigoriev I.V."/>
            <person name="Corradi N."/>
            <person name="Roux C."/>
            <person name="Martin F.M."/>
        </authorList>
    </citation>
    <scope>NUCLEOTIDE SEQUENCE [LARGE SCALE GENOMIC DNA]</scope>
    <source>
        <strain evidence="1 2">DAOM 194757</strain>
    </source>
</reference>
<dbReference type="AlphaFoldDB" id="A0A397VLG0"/>